<dbReference type="OrthoDB" id="9811244at2"/>
<dbReference type="GO" id="GO:0045892">
    <property type="term" value="P:negative regulation of DNA-templated transcription"/>
    <property type="evidence" value="ECO:0007669"/>
    <property type="project" value="UniProtKB-ARBA"/>
</dbReference>
<dbReference type="Gene3D" id="1.20.58.1000">
    <property type="entry name" value="Metal-sensitive repressor, helix protomer"/>
    <property type="match status" value="1"/>
</dbReference>
<dbReference type="PANTHER" id="PTHR33677">
    <property type="entry name" value="TRANSCRIPTIONAL REPRESSOR FRMR-RELATED"/>
    <property type="match status" value="1"/>
</dbReference>
<accession>A0A3Q9HRU3</accession>
<proteinExistence type="predicted"/>
<dbReference type="KEGG" id="aft:BBF96_13535"/>
<dbReference type="AlphaFoldDB" id="A0A3Q9HRU3"/>
<dbReference type="RefSeq" id="WP_127017676.1">
    <property type="nucleotide sequence ID" value="NZ_CP016379.1"/>
</dbReference>
<reference evidence="1 2" key="1">
    <citation type="submission" date="2016-07" db="EMBL/GenBank/DDBJ databases">
        <title>Genome and transcriptome analysis of iron-reducing fermentative bacteria Anoxybacter fermentans.</title>
        <authorList>
            <person name="Zeng X."/>
            <person name="Shao Z."/>
        </authorList>
    </citation>
    <scope>NUCLEOTIDE SEQUENCE [LARGE SCALE GENOMIC DNA]</scope>
    <source>
        <strain evidence="1 2">DY22613</strain>
    </source>
</reference>
<dbReference type="GO" id="GO:0046872">
    <property type="term" value="F:metal ion binding"/>
    <property type="evidence" value="ECO:0007669"/>
    <property type="project" value="InterPro"/>
</dbReference>
<sequence length="90" mass="10245">MSKKEIKKDLINRIRTIKGHLGGIEKMIEEGKSCEQILIQINAVKAAMNKIGMAIIENYTEECIMDAINSPENLQKKVRDIIESLVKFSR</sequence>
<evidence type="ECO:0000313" key="2">
    <source>
        <dbReference type="Proteomes" id="UP000267250"/>
    </source>
</evidence>
<dbReference type="Pfam" id="PF02583">
    <property type="entry name" value="Trns_repr_metal"/>
    <property type="match status" value="1"/>
</dbReference>
<name>A0A3Q9HRU3_9FIRM</name>
<dbReference type="EMBL" id="CP016379">
    <property type="protein sequence ID" value="AZR74323.1"/>
    <property type="molecule type" value="Genomic_DNA"/>
</dbReference>
<evidence type="ECO:0000313" key="1">
    <source>
        <dbReference type="EMBL" id="AZR74323.1"/>
    </source>
</evidence>
<organism evidence="1 2">
    <name type="scientific">Anoxybacter fermentans</name>
    <dbReference type="NCBI Taxonomy" id="1323375"/>
    <lineage>
        <taxon>Bacteria</taxon>
        <taxon>Bacillati</taxon>
        <taxon>Bacillota</taxon>
        <taxon>Clostridia</taxon>
        <taxon>Halanaerobiales</taxon>
        <taxon>Anoxybacter</taxon>
    </lineage>
</organism>
<protein>
    <recommendedName>
        <fullName evidence="3">Transcriptional regulator</fullName>
    </recommendedName>
</protein>
<dbReference type="Proteomes" id="UP000267250">
    <property type="component" value="Chromosome"/>
</dbReference>
<dbReference type="GO" id="GO:0003677">
    <property type="term" value="F:DNA binding"/>
    <property type="evidence" value="ECO:0007669"/>
    <property type="project" value="InterPro"/>
</dbReference>
<gene>
    <name evidence="1" type="ORF">BBF96_13535</name>
</gene>
<dbReference type="CDD" id="cd10148">
    <property type="entry name" value="CsoR-like_DUF156"/>
    <property type="match status" value="1"/>
</dbReference>
<evidence type="ECO:0008006" key="3">
    <source>
        <dbReference type="Google" id="ProtNLM"/>
    </source>
</evidence>
<dbReference type="InterPro" id="IPR003735">
    <property type="entry name" value="Metal_Tscrpt_repr"/>
</dbReference>
<keyword evidence="2" id="KW-1185">Reference proteome</keyword>
<dbReference type="InterPro" id="IPR038390">
    <property type="entry name" value="Metal_Tscrpt_repr_sf"/>
</dbReference>